<dbReference type="AlphaFoldDB" id="A0A1I5W2G3"/>
<dbReference type="Proteomes" id="UP000199356">
    <property type="component" value="Unassembled WGS sequence"/>
</dbReference>
<evidence type="ECO:0000313" key="2">
    <source>
        <dbReference type="Proteomes" id="UP000199356"/>
    </source>
</evidence>
<dbReference type="EMBL" id="FOXA01000039">
    <property type="protein sequence ID" value="SFQ13968.1"/>
    <property type="molecule type" value="Genomic_DNA"/>
</dbReference>
<dbReference type="OrthoDB" id="117888at2"/>
<proteinExistence type="predicted"/>
<reference evidence="1 2" key="1">
    <citation type="submission" date="2016-10" db="EMBL/GenBank/DDBJ databases">
        <authorList>
            <person name="de Groot N.N."/>
        </authorList>
    </citation>
    <scope>NUCLEOTIDE SEQUENCE [LARGE SCALE GENOMIC DNA]</scope>
    <source>
        <strain evidence="1 2">DSM 19547</strain>
    </source>
</reference>
<dbReference type="RefSeq" id="WP_093425533.1">
    <property type="nucleotide sequence ID" value="NZ_FOXA01000039.1"/>
</dbReference>
<protein>
    <submittedName>
        <fullName evidence="1">Uncharacterized protein</fullName>
    </submittedName>
</protein>
<name>A0A1I5W2G3_9RHOB</name>
<evidence type="ECO:0000313" key="1">
    <source>
        <dbReference type="EMBL" id="SFQ13968.1"/>
    </source>
</evidence>
<keyword evidence="2" id="KW-1185">Reference proteome</keyword>
<sequence>MDDIDIDTKRRLSGPGLRTVLNIAREWRLTTDEMRRLVGAPDYETYQEWRSAALGGKELVLREAVLWRLSCVLAVYRHIRETFSVGEQGQQWLHGEHKVFKGRRPIDLLLDEDIEQMRRVHKYVELVAWAQSPDLEPDVEVELVTARDRYSH</sequence>
<accession>A0A1I5W2G3</accession>
<dbReference type="STRING" id="441119.SAMN04488047_13914"/>
<organism evidence="1 2">
    <name type="scientific">Tranquillimonas alkanivorans</name>
    <dbReference type="NCBI Taxonomy" id="441119"/>
    <lineage>
        <taxon>Bacteria</taxon>
        <taxon>Pseudomonadati</taxon>
        <taxon>Pseudomonadota</taxon>
        <taxon>Alphaproteobacteria</taxon>
        <taxon>Rhodobacterales</taxon>
        <taxon>Roseobacteraceae</taxon>
        <taxon>Tranquillimonas</taxon>
    </lineage>
</organism>
<gene>
    <name evidence="1" type="ORF">SAMN04488047_13914</name>
</gene>